<evidence type="ECO:0000256" key="1">
    <source>
        <dbReference type="SAM" id="MobiDB-lite"/>
    </source>
</evidence>
<dbReference type="OrthoDB" id="4497263at2759"/>
<dbReference type="Proteomes" id="UP000800092">
    <property type="component" value="Unassembled WGS sequence"/>
</dbReference>
<feature type="region of interest" description="Disordered" evidence="1">
    <location>
        <begin position="267"/>
        <end position="327"/>
    </location>
</feature>
<keyword evidence="4" id="KW-1185">Reference proteome</keyword>
<sequence length="327" mass="34720">MTEVSVTTHSLETETDIFGYSTVTSWLPLTPAFPSVSGCNQILWGTADGVAWDPNIVANPGNTINDMQCLPAAVRTWWLSTSQSASTSYSLGPIVCPEAYRTAFTSEFGSSTFLVCCPLSYYYQGPGDCISTATSGEVFTIYPKPTDSWTGPSITTITSTSLVDGIPISGWNIRQVSPTPTSSARPSIMSPWSSVSLTTAMSSNLSSSSSPSSLSSNPASSSNSHRELSSGAVAGIGVGASLTLGALIGVCALLYCLRRRSKMSSRAATAANERQQQFPPDSNQDIHAGSIPEISGREIFEIPTEERVHELPGEEINRELPAEPHHP</sequence>
<name>A0A6A6H167_VIRVR</name>
<feature type="transmembrane region" description="Helical" evidence="2">
    <location>
        <begin position="232"/>
        <end position="257"/>
    </location>
</feature>
<proteinExistence type="predicted"/>
<protein>
    <recommendedName>
        <fullName evidence="5">Mid2 domain-containing protein</fullName>
    </recommendedName>
</protein>
<keyword evidence="2" id="KW-0472">Membrane</keyword>
<evidence type="ECO:0000313" key="4">
    <source>
        <dbReference type="Proteomes" id="UP000800092"/>
    </source>
</evidence>
<feature type="region of interest" description="Disordered" evidence="1">
    <location>
        <begin position="207"/>
        <end position="227"/>
    </location>
</feature>
<evidence type="ECO:0008006" key="5">
    <source>
        <dbReference type="Google" id="ProtNLM"/>
    </source>
</evidence>
<feature type="compositionally biased region" description="Basic and acidic residues" evidence="1">
    <location>
        <begin position="295"/>
        <end position="327"/>
    </location>
</feature>
<keyword evidence="2" id="KW-0812">Transmembrane</keyword>
<organism evidence="3 4">
    <name type="scientific">Viridothelium virens</name>
    <name type="common">Speckled blister lichen</name>
    <name type="synonym">Trypethelium virens</name>
    <dbReference type="NCBI Taxonomy" id="1048519"/>
    <lineage>
        <taxon>Eukaryota</taxon>
        <taxon>Fungi</taxon>
        <taxon>Dikarya</taxon>
        <taxon>Ascomycota</taxon>
        <taxon>Pezizomycotina</taxon>
        <taxon>Dothideomycetes</taxon>
        <taxon>Dothideomycetes incertae sedis</taxon>
        <taxon>Trypetheliales</taxon>
        <taxon>Trypetheliaceae</taxon>
        <taxon>Viridothelium</taxon>
    </lineage>
</organism>
<keyword evidence="2" id="KW-1133">Transmembrane helix</keyword>
<dbReference type="AlphaFoldDB" id="A0A6A6H167"/>
<evidence type="ECO:0000313" key="3">
    <source>
        <dbReference type="EMBL" id="KAF2231450.1"/>
    </source>
</evidence>
<gene>
    <name evidence="3" type="ORF">EV356DRAFT_294116</name>
</gene>
<dbReference type="EMBL" id="ML991827">
    <property type="protein sequence ID" value="KAF2231450.1"/>
    <property type="molecule type" value="Genomic_DNA"/>
</dbReference>
<accession>A0A6A6H167</accession>
<reference evidence="3" key="1">
    <citation type="journal article" date="2020" name="Stud. Mycol.">
        <title>101 Dothideomycetes genomes: a test case for predicting lifestyles and emergence of pathogens.</title>
        <authorList>
            <person name="Haridas S."/>
            <person name="Albert R."/>
            <person name="Binder M."/>
            <person name="Bloem J."/>
            <person name="Labutti K."/>
            <person name="Salamov A."/>
            <person name="Andreopoulos B."/>
            <person name="Baker S."/>
            <person name="Barry K."/>
            <person name="Bills G."/>
            <person name="Bluhm B."/>
            <person name="Cannon C."/>
            <person name="Castanera R."/>
            <person name="Culley D."/>
            <person name="Daum C."/>
            <person name="Ezra D."/>
            <person name="Gonzalez J."/>
            <person name="Henrissat B."/>
            <person name="Kuo A."/>
            <person name="Liang C."/>
            <person name="Lipzen A."/>
            <person name="Lutzoni F."/>
            <person name="Magnuson J."/>
            <person name="Mondo S."/>
            <person name="Nolan M."/>
            <person name="Ohm R."/>
            <person name="Pangilinan J."/>
            <person name="Park H.-J."/>
            <person name="Ramirez L."/>
            <person name="Alfaro M."/>
            <person name="Sun H."/>
            <person name="Tritt A."/>
            <person name="Yoshinaga Y."/>
            <person name="Zwiers L.-H."/>
            <person name="Turgeon B."/>
            <person name="Goodwin S."/>
            <person name="Spatafora J."/>
            <person name="Crous P."/>
            <person name="Grigoriev I."/>
        </authorList>
    </citation>
    <scope>NUCLEOTIDE SEQUENCE</scope>
    <source>
        <strain evidence="3">Tuck. ex Michener</strain>
    </source>
</reference>
<feature type="compositionally biased region" description="Polar residues" evidence="1">
    <location>
        <begin position="267"/>
        <end position="285"/>
    </location>
</feature>
<evidence type="ECO:0000256" key="2">
    <source>
        <dbReference type="SAM" id="Phobius"/>
    </source>
</evidence>